<evidence type="ECO:0000256" key="5">
    <source>
        <dbReference type="RuleBase" id="RU003968"/>
    </source>
</evidence>
<protein>
    <submittedName>
        <fullName evidence="7">Choline dehydrogenase</fullName>
    </submittedName>
</protein>
<keyword evidence="3 5" id="KW-0285">Flavoprotein</keyword>
<dbReference type="PANTHER" id="PTHR11552">
    <property type="entry name" value="GLUCOSE-METHANOL-CHOLINE GMC OXIDOREDUCTASE"/>
    <property type="match status" value="1"/>
</dbReference>
<sequence length="506" mass="52604">MDGYDYIVVGGGTAGCVVAARLSEDADARVLLLEAGARKPLEAPPPDWLSLQGTSADWAGTSVVQAATGTRIPWPRGRGLGGSSAINGMAFVRGHRSSYDAWAGAGAEGWGFDDLLPYLRRSEHAEGRDPALRGVSGPLTVTPPSSPHPVSEAALAAAAELGYPAAEDINSGLEEGFGLVDRNIVDGRRQSAADAYLLPVLHRPNLTVVTDATAHRVLVAAGRCTGVEYGVGGEVLTAECRGEVVLTAGTVGSAQLLMQSGIGPRSHLREVGVEVLLDLPGVGANLQDHPRSMVVYSPARPIPATVSGHGEVIGLIRSDLTLEAPDLQIQVLGIPYYAPSLPPSLPVPGQGYSVAFSAMAPRSRGSVRLAAGRPGTAPRLDPNYYGDPRDLTVMAAGLRVARALGSTAALGEWRGEEVLPGPRVKDGDDDGVRAYLYGSLRTYSHQVGTCRIGGDDMAVVDTGLRVRGVDGLRVADASVMPSIVSANTNATVYAIAERAAALIRAR</sequence>
<dbReference type="SUPFAM" id="SSF51905">
    <property type="entry name" value="FAD/NAD(P)-binding domain"/>
    <property type="match status" value="1"/>
</dbReference>
<name>A0A239DXR4_9ACTN</name>
<dbReference type="SUPFAM" id="SSF54373">
    <property type="entry name" value="FAD-linked reductases, C-terminal domain"/>
    <property type="match status" value="1"/>
</dbReference>
<accession>A0A239DXR4</accession>
<dbReference type="OrthoDB" id="3659813at2"/>
<dbReference type="GO" id="GO:0016614">
    <property type="term" value="F:oxidoreductase activity, acting on CH-OH group of donors"/>
    <property type="evidence" value="ECO:0007669"/>
    <property type="project" value="InterPro"/>
</dbReference>
<evidence type="ECO:0000256" key="1">
    <source>
        <dbReference type="ARBA" id="ARBA00001974"/>
    </source>
</evidence>
<comment type="similarity">
    <text evidence="2 5">Belongs to the GMC oxidoreductase family.</text>
</comment>
<dbReference type="Gene3D" id="3.30.560.10">
    <property type="entry name" value="Glucose Oxidase, domain 3"/>
    <property type="match status" value="1"/>
</dbReference>
<dbReference type="Proteomes" id="UP000198282">
    <property type="component" value="Unassembled WGS sequence"/>
</dbReference>
<comment type="cofactor">
    <cofactor evidence="1">
        <name>FAD</name>
        <dbReference type="ChEBI" id="CHEBI:57692"/>
    </cofactor>
</comment>
<evidence type="ECO:0000256" key="4">
    <source>
        <dbReference type="ARBA" id="ARBA00022827"/>
    </source>
</evidence>
<dbReference type="InterPro" id="IPR007867">
    <property type="entry name" value="GMC_OxRtase_C"/>
</dbReference>
<dbReference type="InterPro" id="IPR000172">
    <property type="entry name" value="GMC_OxRdtase_N"/>
</dbReference>
<gene>
    <name evidence="7" type="ORF">SAMN05216276_1008113</name>
</gene>
<dbReference type="Pfam" id="PF00732">
    <property type="entry name" value="GMC_oxred_N"/>
    <property type="match status" value="1"/>
</dbReference>
<dbReference type="RefSeq" id="WP_089207115.1">
    <property type="nucleotide sequence ID" value="NZ_FZOD01000008.1"/>
</dbReference>
<dbReference type="PROSITE" id="PS00623">
    <property type="entry name" value="GMC_OXRED_1"/>
    <property type="match status" value="1"/>
</dbReference>
<dbReference type="InterPro" id="IPR036188">
    <property type="entry name" value="FAD/NAD-bd_sf"/>
</dbReference>
<reference evidence="7 8" key="1">
    <citation type="submission" date="2017-06" db="EMBL/GenBank/DDBJ databases">
        <authorList>
            <person name="Kim H.J."/>
            <person name="Triplett B.A."/>
        </authorList>
    </citation>
    <scope>NUCLEOTIDE SEQUENCE [LARGE SCALE GENOMIC DNA]</scope>
    <source>
        <strain evidence="7 8">CGMCC 4.2132</strain>
    </source>
</reference>
<dbReference type="PIRSF" id="PIRSF000137">
    <property type="entry name" value="Alcohol_oxidase"/>
    <property type="match status" value="1"/>
</dbReference>
<dbReference type="EMBL" id="FZOD01000008">
    <property type="protein sequence ID" value="SNS37049.1"/>
    <property type="molecule type" value="Genomic_DNA"/>
</dbReference>
<evidence type="ECO:0000313" key="7">
    <source>
        <dbReference type="EMBL" id="SNS37049.1"/>
    </source>
</evidence>
<dbReference type="GO" id="GO:0050660">
    <property type="term" value="F:flavin adenine dinucleotide binding"/>
    <property type="evidence" value="ECO:0007669"/>
    <property type="project" value="InterPro"/>
</dbReference>
<dbReference type="Gene3D" id="3.50.50.60">
    <property type="entry name" value="FAD/NAD(P)-binding domain"/>
    <property type="match status" value="1"/>
</dbReference>
<keyword evidence="8" id="KW-1185">Reference proteome</keyword>
<evidence type="ECO:0000256" key="3">
    <source>
        <dbReference type="ARBA" id="ARBA00022630"/>
    </source>
</evidence>
<organism evidence="7 8">
    <name type="scientific">Streptosporangium subroseum</name>
    <dbReference type="NCBI Taxonomy" id="106412"/>
    <lineage>
        <taxon>Bacteria</taxon>
        <taxon>Bacillati</taxon>
        <taxon>Actinomycetota</taxon>
        <taxon>Actinomycetes</taxon>
        <taxon>Streptosporangiales</taxon>
        <taxon>Streptosporangiaceae</taxon>
        <taxon>Streptosporangium</taxon>
    </lineage>
</organism>
<dbReference type="AlphaFoldDB" id="A0A239DXR4"/>
<evidence type="ECO:0000259" key="6">
    <source>
        <dbReference type="PROSITE" id="PS00623"/>
    </source>
</evidence>
<evidence type="ECO:0000256" key="2">
    <source>
        <dbReference type="ARBA" id="ARBA00010790"/>
    </source>
</evidence>
<dbReference type="InterPro" id="IPR012132">
    <property type="entry name" value="GMC_OxRdtase"/>
</dbReference>
<evidence type="ECO:0000313" key="8">
    <source>
        <dbReference type="Proteomes" id="UP000198282"/>
    </source>
</evidence>
<keyword evidence="4 5" id="KW-0274">FAD</keyword>
<dbReference type="Pfam" id="PF05199">
    <property type="entry name" value="GMC_oxred_C"/>
    <property type="match status" value="1"/>
</dbReference>
<proteinExistence type="inferred from homology"/>
<feature type="domain" description="Glucose-methanol-choline oxidoreductase N-terminal" evidence="6">
    <location>
        <begin position="77"/>
        <end position="100"/>
    </location>
</feature>
<dbReference type="PANTHER" id="PTHR11552:SF147">
    <property type="entry name" value="CHOLINE DEHYDROGENASE, MITOCHONDRIAL"/>
    <property type="match status" value="1"/>
</dbReference>